<feature type="non-terminal residue" evidence="2">
    <location>
        <position position="1"/>
    </location>
</feature>
<reference evidence="2 3" key="1">
    <citation type="journal article" date="2018" name="Front. Plant Sci.">
        <title>Red Clover (Trifolium pratense) and Zigzag Clover (T. medium) - A Picture of Genomic Similarities and Differences.</title>
        <authorList>
            <person name="Dluhosova J."/>
            <person name="Istvanek J."/>
            <person name="Nedelnik J."/>
            <person name="Repkova J."/>
        </authorList>
    </citation>
    <scope>NUCLEOTIDE SEQUENCE [LARGE SCALE GENOMIC DNA]</scope>
    <source>
        <strain evidence="3">cv. 10/8</strain>
        <tissue evidence="2">Leaf</tissue>
    </source>
</reference>
<organism evidence="2 3">
    <name type="scientific">Trifolium medium</name>
    <dbReference type="NCBI Taxonomy" id="97028"/>
    <lineage>
        <taxon>Eukaryota</taxon>
        <taxon>Viridiplantae</taxon>
        <taxon>Streptophyta</taxon>
        <taxon>Embryophyta</taxon>
        <taxon>Tracheophyta</taxon>
        <taxon>Spermatophyta</taxon>
        <taxon>Magnoliopsida</taxon>
        <taxon>eudicotyledons</taxon>
        <taxon>Gunneridae</taxon>
        <taxon>Pentapetalae</taxon>
        <taxon>rosids</taxon>
        <taxon>fabids</taxon>
        <taxon>Fabales</taxon>
        <taxon>Fabaceae</taxon>
        <taxon>Papilionoideae</taxon>
        <taxon>50 kb inversion clade</taxon>
        <taxon>NPAAA clade</taxon>
        <taxon>Hologalegina</taxon>
        <taxon>IRL clade</taxon>
        <taxon>Trifolieae</taxon>
        <taxon>Trifolium</taxon>
    </lineage>
</organism>
<dbReference type="Proteomes" id="UP000265520">
    <property type="component" value="Unassembled WGS sequence"/>
</dbReference>
<dbReference type="GO" id="GO:0003964">
    <property type="term" value="F:RNA-directed DNA polymerase activity"/>
    <property type="evidence" value="ECO:0007669"/>
    <property type="project" value="UniProtKB-KW"/>
</dbReference>
<evidence type="ECO:0000313" key="2">
    <source>
        <dbReference type="EMBL" id="MCH95570.1"/>
    </source>
</evidence>
<dbReference type="PANTHER" id="PTHR19446">
    <property type="entry name" value="REVERSE TRANSCRIPTASES"/>
    <property type="match status" value="1"/>
</dbReference>
<dbReference type="InterPro" id="IPR000477">
    <property type="entry name" value="RT_dom"/>
</dbReference>
<keyword evidence="2" id="KW-0808">Transferase</keyword>
<keyword evidence="2" id="KW-0695">RNA-directed DNA polymerase</keyword>
<dbReference type="EMBL" id="LXQA010030145">
    <property type="protein sequence ID" value="MCH95570.1"/>
    <property type="molecule type" value="Genomic_DNA"/>
</dbReference>
<comment type="caution">
    <text evidence="2">The sequence shown here is derived from an EMBL/GenBank/DDBJ whole genome shotgun (WGS) entry which is preliminary data.</text>
</comment>
<feature type="domain" description="Reverse transcriptase" evidence="1">
    <location>
        <begin position="95"/>
        <end position="372"/>
    </location>
</feature>
<keyword evidence="2" id="KW-0548">Nucleotidyltransferase</keyword>
<keyword evidence="3" id="KW-1185">Reference proteome</keyword>
<sequence length="391" mass="43865">WLSKPIDIRAEVVDYFRKHFVEVSWERPRLDGVEFKQLSSGDIGGLEVDFAEREVADVIELSDGNKCPGPDGFNFTFFKKFWDVIKREIMCLFHEFFDSAKLPSSFASYFITLIPKTISPHKLSDFRPISLLGSLYKLVSKVLAKRLGRVMDSVVSKNQSAFIKGRNLADGVVVVNEVVDLAKRTKKECVIFKVDFEKAYDSVSWSFIDYMLKRIGFGDKWRAWMKACVYCGKLSVLVNGSPTEEVNISRGLKQGDPLAPFLFLLVSEGLCALTQKAVSLGFFKGFQVSPDVSVSLLQYADDTLFIGEARVENLWAMKAILRWYELVSGLKVNFSKSRLIGVNVASSFMEGAATFLNCTIGSLPFVYLGLPIGANPRLSSTWDPVVKTIEK</sequence>
<feature type="non-terminal residue" evidence="2">
    <location>
        <position position="391"/>
    </location>
</feature>
<dbReference type="CDD" id="cd01650">
    <property type="entry name" value="RT_nLTR_like"/>
    <property type="match status" value="1"/>
</dbReference>
<evidence type="ECO:0000313" key="3">
    <source>
        <dbReference type="Proteomes" id="UP000265520"/>
    </source>
</evidence>
<dbReference type="AlphaFoldDB" id="A0A392N6Z3"/>
<protein>
    <submittedName>
        <fullName evidence="2">LINE-1 reverse transcriptase like</fullName>
    </submittedName>
</protein>
<name>A0A392N6Z3_9FABA</name>
<proteinExistence type="predicted"/>
<dbReference type="PROSITE" id="PS50878">
    <property type="entry name" value="RT_POL"/>
    <property type="match status" value="1"/>
</dbReference>
<accession>A0A392N6Z3</accession>
<dbReference type="Pfam" id="PF00078">
    <property type="entry name" value="RVT_1"/>
    <property type="match status" value="1"/>
</dbReference>
<evidence type="ECO:0000259" key="1">
    <source>
        <dbReference type="PROSITE" id="PS50878"/>
    </source>
</evidence>